<dbReference type="AlphaFoldDB" id="A0A2S8BD86"/>
<dbReference type="PRINTS" id="PR00153">
    <property type="entry name" value="CSAPPISMRASE"/>
</dbReference>
<dbReference type="InterPro" id="IPR002130">
    <property type="entry name" value="Cyclophilin-type_PPIase_dom"/>
</dbReference>
<dbReference type="SUPFAM" id="SSF50891">
    <property type="entry name" value="Cyclophilin-like"/>
    <property type="match status" value="1"/>
</dbReference>
<dbReference type="InterPro" id="IPR029000">
    <property type="entry name" value="Cyclophilin-like_dom_sf"/>
</dbReference>
<evidence type="ECO:0000256" key="2">
    <source>
        <dbReference type="ARBA" id="ARBA00007365"/>
    </source>
</evidence>
<dbReference type="Proteomes" id="UP000238296">
    <property type="component" value="Unassembled WGS sequence"/>
</dbReference>
<comment type="catalytic activity">
    <reaction evidence="3">
        <text>[protein]-peptidylproline (omega=180) = [protein]-peptidylproline (omega=0)</text>
        <dbReference type="Rhea" id="RHEA:16237"/>
        <dbReference type="Rhea" id="RHEA-COMP:10747"/>
        <dbReference type="Rhea" id="RHEA-COMP:10748"/>
        <dbReference type="ChEBI" id="CHEBI:83833"/>
        <dbReference type="ChEBI" id="CHEBI:83834"/>
        <dbReference type="EC" id="5.2.1.8"/>
    </reaction>
</comment>
<dbReference type="CDD" id="cd00317">
    <property type="entry name" value="cyclophilin"/>
    <property type="match status" value="1"/>
</dbReference>
<keyword evidence="3" id="KW-0697">Rotamase</keyword>
<feature type="domain" description="PPIase cyclophilin-type" evidence="4">
    <location>
        <begin position="13"/>
        <end position="177"/>
    </location>
</feature>
<evidence type="ECO:0000259" key="4">
    <source>
        <dbReference type="PROSITE" id="PS50072"/>
    </source>
</evidence>
<comment type="similarity">
    <text evidence="2 3">Belongs to the cyclophilin-type PPIase family.</text>
</comment>
<evidence type="ECO:0000256" key="1">
    <source>
        <dbReference type="ARBA" id="ARBA00002388"/>
    </source>
</evidence>
<dbReference type="Pfam" id="PF00160">
    <property type="entry name" value="Pro_isomerase"/>
    <property type="match status" value="1"/>
</dbReference>
<dbReference type="GO" id="GO:0003755">
    <property type="term" value="F:peptidyl-prolyl cis-trans isomerase activity"/>
    <property type="evidence" value="ECO:0007669"/>
    <property type="project" value="UniProtKB-UniRule"/>
</dbReference>
<evidence type="ECO:0000256" key="3">
    <source>
        <dbReference type="RuleBase" id="RU363019"/>
    </source>
</evidence>
<organism evidence="5 6">
    <name type="scientific">Mycobacterium talmoniae</name>
    <dbReference type="NCBI Taxonomy" id="1858794"/>
    <lineage>
        <taxon>Bacteria</taxon>
        <taxon>Bacillati</taxon>
        <taxon>Actinomycetota</taxon>
        <taxon>Actinomycetes</taxon>
        <taxon>Mycobacteriales</taxon>
        <taxon>Mycobacteriaceae</taxon>
        <taxon>Mycobacterium</taxon>
    </lineage>
</organism>
<dbReference type="PROSITE" id="PS50072">
    <property type="entry name" value="CSA_PPIASE_2"/>
    <property type="match status" value="1"/>
</dbReference>
<sequence>MSTDPAEIGATIDTDQGPIGVTLDNAKAPCTVNSFISLAHQGYFDDTGCHRLTTAASLGVLQCGDPSGDGSGGPGYDFANEYPTTEYPPGDPGLKRPVLYPRGTLAMANAGPNTNGSQFFLVYRDSQLPPQYTVFGTIGDDGLATLDAIAAGGVEAGGRSPEDGAPNTKVTITAVHVD</sequence>
<accession>A0A2S8BD86</accession>
<dbReference type="EC" id="5.2.1.8" evidence="3"/>
<dbReference type="PIRSF" id="PIRSF001467">
    <property type="entry name" value="Peptidylpro_ismrse"/>
    <property type="match status" value="1"/>
</dbReference>
<reference evidence="5 6" key="1">
    <citation type="journal article" date="2017" name="Int. J. Syst. Evol. Microbiol.">
        <title>Mycobacterium talmoniae sp. nov., a slowly growing mycobacterium isolated from human respiratory samples.</title>
        <authorList>
            <person name="Davidson R.M."/>
            <person name="DeGroote M.A."/>
            <person name="Marola J.L."/>
            <person name="Buss S."/>
            <person name="Jones V."/>
            <person name="McNeil M.R."/>
            <person name="Freifeld A.G."/>
            <person name="Elaine Epperson L."/>
            <person name="Hasan N.A."/>
            <person name="Jackson M."/>
            <person name="Iwen P.C."/>
            <person name="Salfinger M."/>
            <person name="Strong M."/>
        </authorList>
    </citation>
    <scope>NUCLEOTIDE SEQUENCE [LARGE SCALE GENOMIC DNA]</scope>
    <source>
        <strain evidence="5 6">ATCC BAA-2683</strain>
    </source>
</reference>
<dbReference type="PANTHER" id="PTHR45625">
    <property type="entry name" value="PEPTIDYL-PROLYL CIS-TRANS ISOMERASE-RELATED"/>
    <property type="match status" value="1"/>
</dbReference>
<evidence type="ECO:0000313" key="6">
    <source>
        <dbReference type="Proteomes" id="UP000238296"/>
    </source>
</evidence>
<proteinExistence type="inferred from homology"/>
<protein>
    <recommendedName>
        <fullName evidence="3">Peptidyl-prolyl cis-trans isomerase</fullName>
        <shortName evidence="3">PPIase</shortName>
        <ecNumber evidence="3">5.2.1.8</ecNumber>
    </recommendedName>
</protein>
<gene>
    <name evidence="5" type="primary">ppiB_2</name>
    <name evidence="5" type="ORF">C1Y40_05247</name>
</gene>
<dbReference type="Gene3D" id="2.40.100.10">
    <property type="entry name" value="Cyclophilin-like"/>
    <property type="match status" value="1"/>
</dbReference>
<comment type="caution">
    <text evidence="5">The sequence shown here is derived from an EMBL/GenBank/DDBJ whole genome shotgun (WGS) entry which is preliminary data.</text>
</comment>
<keyword evidence="3 5" id="KW-0413">Isomerase</keyword>
<evidence type="ECO:0000313" key="5">
    <source>
        <dbReference type="EMBL" id="PQM44596.1"/>
    </source>
</evidence>
<dbReference type="PANTHER" id="PTHR45625:SF3">
    <property type="entry name" value="PEPTIDYL-PROLYL CIS-TRANS ISOMERASE B-RELATED"/>
    <property type="match status" value="1"/>
</dbReference>
<dbReference type="InterPro" id="IPR024936">
    <property type="entry name" value="Cyclophilin-type_PPIase"/>
</dbReference>
<comment type="function">
    <text evidence="1 3">PPIases accelerate the folding of proteins. It catalyzes the cis-trans isomerization of proline imidic peptide bonds in oligopeptides.</text>
</comment>
<name>A0A2S8BD86_9MYCO</name>
<dbReference type="EMBL" id="PPEA01000757">
    <property type="protein sequence ID" value="PQM44596.1"/>
    <property type="molecule type" value="Genomic_DNA"/>
</dbReference>
<dbReference type="InterPro" id="IPR044666">
    <property type="entry name" value="Cyclophilin_A-like"/>
</dbReference>